<evidence type="ECO:0000256" key="3">
    <source>
        <dbReference type="ARBA" id="ARBA00022989"/>
    </source>
</evidence>
<evidence type="ECO:0000256" key="2">
    <source>
        <dbReference type="ARBA" id="ARBA00022692"/>
    </source>
</evidence>
<proteinExistence type="predicted"/>
<feature type="transmembrane region" description="Helical" evidence="5">
    <location>
        <begin position="85"/>
        <end position="102"/>
    </location>
</feature>
<keyword evidence="4 5" id="KW-0472">Membrane</keyword>
<feature type="transmembrane region" description="Helical" evidence="5">
    <location>
        <begin position="12"/>
        <end position="32"/>
    </location>
</feature>
<reference evidence="7 8" key="1">
    <citation type="submission" date="2018-05" db="EMBL/GenBank/DDBJ databases">
        <title>Leucothrix arctica sp. nov., isolated from Arctic seawater.</title>
        <authorList>
            <person name="Choi A."/>
            <person name="Baek K."/>
        </authorList>
    </citation>
    <scope>NUCLEOTIDE SEQUENCE [LARGE SCALE GENOMIC DNA]</scope>
    <source>
        <strain evidence="7 8">JCM 18388</strain>
    </source>
</reference>
<dbReference type="Proteomes" id="UP000245539">
    <property type="component" value="Unassembled WGS sequence"/>
</dbReference>
<evidence type="ECO:0000256" key="4">
    <source>
        <dbReference type="ARBA" id="ARBA00023136"/>
    </source>
</evidence>
<feature type="transmembrane region" description="Helical" evidence="5">
    <location>
        <begin position="108"/>
        <end position="129"/>
    </location>
</feature>
<evidence type="ECO:0000256" key="5">
    <source>
        <dbReference type="SAM" id="Phobius"/>
    </source>
</evidence>
<feature type="transmembrane region" description="Helical" evidence="5">
    <location>
        <begin position="60"/>
        <end position="78"/>
    </location>
</feature>
<organism evidence="7 8">
    <name type="scientific">Leucothrix pacifica</name>
    <dbReference type="NCBI Taxonomy" id="1247513"/>
    <lineage>
        <taxon>Bacteria</taxon>
        <taxon>Pseudomonadati</taxon>
        <taxon>Pseudomonadota</taxon>
        <taxon>Gammaproteobacteria</taxon>
        <taxon>Thiotrichales</taxon>
        <taxon>Thiotrichaceae</taxon>
        <taxon>Leucothrix</taxon>
    </lineage>
</organism>
<evidence type="ECO:0000259" key="6">
    <source>
        <dbReference type="Pfam" id="PF01694"/>
    </source>
</evidence>
<protein>
    <submittedName>
        <fullName evidence="7">Rhomboid family intramembrane serine protease</fullName>
    </submittedName>
</protein>
<keyword evidence="7" id="KW-0645">Protease</keyword>
<evidence type="ECO:0000256" key="1">
    <source>
        <dbReference type="ARBA" id="ARBA00004141"/>
    </source>
</evidence>
<dbReference type="GO" id="GO:0016020">
    <property type="term" value="C:membrane"/>
    <property type="evidence" value="ECO:0007669"/>
    <property type="project" value="UniProtKB-SubCell"/>
</dbReference>
<gene>
    <name evidence="7" type="ORF">DKW60_16305</name>
</gene>
<name>A0A317C8P3_9GAMM</name>
<comment type="subcellular location">
    <subcellularLocation>
        <location evidence="1">Membrane</location>
        <topology evidence="1">Multi-pass membrane protein</topology>
    </subcellularLocation>
</comment>
<dbReference type="RefSeq" id="WP_109838726.1">
    <property type="nucleotide sequence ID" value="NZ_QGKM01000052.1"/>
</dbReference>
<dbReference type="OrthoDB" id="465874at2"/>
<dbReference type="InterPro" id="IPR035952">
    <property type="entry name" value="Rhomboid-like_sf"/>
</dbReference>
<dbReference type="EMBL" id="QGKM01000052">
    <property type="protein sequence ID" value="PWQ94964.1"/>
    <property type="molecule type" value="Genomic_DNA"/>
</dbReference>
<keyword evidence="3 5" id="KW-1133">Transmembrane helix</keyword>
<keyword evidence="7" id="KW-0378">Hydrolase</keyword>
<dbReference type="InterPro" id="IPR022764">
    <property type="entry name" value="Peptidase_S54_rhomboid_dom"/>
</dbReference>
<comment type="caution">
    <text evidence="7">The sequence shown here is derived from an EMBL/GenBank/DDBJ whole genome shotgun (WGS) entry which is preliminary data.</text>
</comment>
<dbReference type="SUPFAM" id="SSF144091">
    <property type="entry name" value="Rhomboid-like"/>
    <property type="match status" value="1"/>
</dbReference>
<dbReference type="Gene3D" id="1.20.1540.10">
    <property type="entry name" value="Rhomboid-like"/>
    <property type="match status" value="1"/>
</dbReference>
<dbReference type="GO" id="GO:0004252">
    <property type="term" value="F:serine-type endopeptidase activity"/>
    <property type="evidence" value="ECO:0007669"/>
    <property type="project" value="InterPro"/>
</dbReference>
<dbReference type="AlphaFoldDB" id="A0A317C8P3"/>
<evidence type="ECO:0000313" key="7">
    <source>
        <dbReference type="EMBL" id="PWQ94964.1"/>
    </source>
</evidence>
<feature type="transmembrane region" description="Helical" evidence="5">
    <location>
        <begin position="136"/>
        <end position="157"/>
    </location>
</feature>
<keyword evidence="8" id="KW-1185">Reference proteome</keyword>
<sequence length="190" mass="20404">MKNYAHTVREELKSIIIFIALIWLVFALDFFLPLERLGLIPRDGGGLIGILTMTFLHGDLAHIMGNIVPLVIMLALLAGSRANSLMIVGMIVLIGGGLLWMFGRGNTLHIGASLLVFGLATFLIVSGLLEKRIVPMIIAAFVAITYGSVLISGIAPWQQGVSWDGHLFGGIGGAITAWLLVGRNVHKILP</sequence>
<dbReference type="GO" id="GO:0006508">
    <property type="term" value="P:proteolysis"/>
    <property type="evidence" value="ECO:0007669"/>
    <property type="project" value="UniProtKB-KW"/>
</dbReference>
<feature type="domain" description="Peptidase S54 rhomboid" evidence="6">
    <location>
        <begin position="47"/>
        <end position="181"/>
    </location>
</feature>
<evidence type="ECO:0000313" key="8">
    <source>
        <dbReference type="Proteomes" id="UP000245539"/>
    </source>
</evidence>
<accession>A0A317C8P3</accession>
<keyword evidence="2 5" id="KW-0812">Transmembrane</keyword>
<feature type="transmembrane region" description="Helical" evidence="5">
    <location>
        <begin position="163"/>
        <end position="181"/>
    </location>
</feature>
<dbReference type="Pfam" id="PF01694">
    <property type="entry name" value="Rhomboid"/>
    <property type="match status" value="1"/>
</dbReference>